<comment type="caution">
    <text evidence="2">The sequence shown here is derived from an EMBL/GenBank/DDBJ whole genome shotgun (WGS) entry which is preliminary data.</text>
</comment>
<evidence type="ECO:0000313" key="2">
    <source>
        <dbReference type="EMBL" id="KAF5818322.1"/>
    </source>
</evidence>
<reference evidence="2" key="2">
    <citation type="submission" date="2020-06" db="EMBL/GenBank/DDBJ databases">
        <title>Helianthus annuus Genome sequencing and assembly Release 2.</title>
        <authorList>
            <person name="Gouzy J."/>
            <person name="Langlade N."/>
            <person name="Munos S."/>
        </authorList>
    </citation>
    <scope>NUCLEOTIDE SEQUENCE</scope>
    <source>
        <tissue evidence="2">Leaves</tissue>
    </source>
</reference>
<feature type="compositionally biased region" description="Basic and acidic residues" evidence="1">
    <location>
        <begin position="21"/>
        <end position="44"/>
    </location>
</feature>
<accession>A0A9K3JPK8</accession>
<feature type="region of interest" description="Disordered" evidence="1">
    <location>
        <begin position="1"/>
        <end position="44"/>
    </location>
</feature>
<organism evidence="2 3">
    <name type="scientific">Helianthus annuus</name>
    <name type="common">Common sunflower</name>
    <dbReference type="NCBI Taxonomy" id="4232"/>
    <lineage>
        <taxon>Eukaryota</taxon>
        <taxon>Viridiplantae</taxon>
        <taxon>Streptophyta</taxon>
        <taxon>Embryophyta</taxon>
        <taxon>Tracheophyta</taxon>
        <taxon>Spermatophyta</taxon>
        <taxon>Magnoliopsida</taxon>
        <taxon>eudicotyledons</taxon>
        <taxon>Gunneridae</taxon>
        <taxon>Pentapetalae</taxon>
        <taxon>asterids</taxon>
        <taxon>campanulids</taxon>
        <taxon>Asterales</taxon>
        <taxon>Asteraceae</taxon>
        <taxon>Asteroideae</taxon>
        <taxon>Heliantheae alliance</taxon>
        <taxon>Heliantheae</taxon>
        <taxon>Helianthus</taxon>
    </lineage>
</organism>
<dbReference type="AlphaFoldDB" id="A0A9K3JPK8"/>
<evidence type="ECO:0000256" key="1">
    <source>
        <dbReference type="SAM" id="MobiDB-lite"/>
    </source>
</evidence>
<gene>
    <name evidence="2" type="ORF">HanXRQr2_Chr02g0063741</name>
</gene>
<proteinExistence type="predicted"/>
<evidence type="ECO:0000313" key="3">
    <source>
        <dbReference type="Proteomes" id="UP000215914"/>
    </source>
</evidence>
<name>A0A9K3JPK8_HELAN</name>
<dbReference type="Proteomes" id="UP000215914">
    <property type="component" value="Unassembled WGS sequence"/>
</dbReference>
<protein>
    <submittedName>
        <fullName evidence="2">Uncharacterized protein</fullName>
    </submittedName>
</protein>
<dbReference type="EMBL" id="MNCJ02000317">
    <property type="protein sequence ID" value="KAF5818322.1"/>
    <property type="molecule type" value="Genomic_DNA"/>
</dbReference>
<sequence length="103" mass="11827">MIKRPPPVGGGVRWCQASTSRKREGEPRRKRDRRKEAAAHGGVDGRVRRRWKRSFDDVPDKHRFELGSVRFRSEKALVSRHGSAWVTVRSLGYVGFNSVTVRV</sequence>
<dbReference type="Gramene" id="mRNA:HanXRQr2_Chr02g0063741">
    <property type="protein sequence ID" value="mRNA:HanXRQr2_Chr02g0063741"/>
    <property type="gene ID" value="HanXRQr2_Chr02g0063741"/>
</dbReference>
<reference evidence="2" key="1">
    <citation type="journal article" date="2017" name="Nature">
        <title>The sunflower genome provides insights into oil metabolism, flowering and Asterid evolution.</title>
        <authorList>
            <person name="Badouin H."/>
            <person name="Gouzy J."/>
            <person name="Grassa C.J."/>
            <person name="Murat F."/>
            <person name="Staton S.E."/>
            <person name="Cottret L."/>
            <person name="Lelandais-Briere C."/>
            <person name="Owens G.L."/>
            <person name="Carrere S."/>
            <person name="Mayjonade B."/>
            <person name="Legrand L."/>
            <person name="Gill N."/>
            <person name="Kane N.C."/>
            <person name="Bowers J.E."/>
            <person name="Hubner S."/>
            <person name="Bellec A."/>
            <person name="Berard A."/>
            <person name="Berges H."/>
            <person name="Blanchet N."/>
            <person name="Boniface M.C."/>
            <person name="Brunel D."/>
            <person name="Catrice O."/>
            <person name="Chaidir N."/>
            <person name="Claudel C."/>
            <person name="Donnadieu C."/>
            <person name="Faraut T."/>
            <person name="Fievet G."/>
            <person name="Helmstetter N."/>
            <person name="King M."/>
            <person name="Knapp S.J."/>
            <person name="Lai Z."/>
            <person name="Le Paslier M.C."/>
            <person name="Lippi Y."/>
            <person name="Lorenzon L."/>
            <person name="Mandel J.R."/>
            <person name="Marage G."/>
            <person name="Marchand G."/>
            <person name="Marquand E."/>
            <person name="Bret-Mestries E."/>
            <person name="Morien E."/>
            <person name="Nambeesan S."/>
            <person name="Nguyen T."/>
            <person name="Pegot-Espagnet P."/>
            <person name="Pouilly N."/>
            <person name="Raftis F."/>
            <person name="Sallet E."/>
            <person name="Schiex T."/>
            <person name="Thomas J."/>
            <person name="Vandecasteele C."/>
            <person name="Vares D."/>
            <person name="Vear F."/>
            <person name="Vautrin S."/>
            <person name="Crespi M."/>
            <person name="Mangin B."/>
            <person name="Burke J.M."/>
            <person name="Salse J."/>
            <person name="Munos S."/>
            <person name="Vincourt P."/>
            <person name="Rieseberg L.H."/>
            <person name="Langlade N.B."/>
        </authorList>
    </citation>
    <scope>NUCLEOTIDE SEQUENCE</scope>
    <source>
        <tissue evidence="2">Leaves</tissue>
    </source>
</reference>
<keyword evidence="3" id="KW-1185">Reference proteome</keyword>